<evidence type="ECO:0000313" key="2">
    <source>
        <dbReference type="Proteomes" id="UP001497623"/>
    </source>
</evidence>
<reference evidence="1 2" key="1">
    <citation type="submission" date="2024-05" db="EMBL/GenBank/DDBJ databases">
        <authorList>
            <person name="Wallberg A."/>
        </authorList>
    </citation>
    <scope>NUCLEOTIDE SEQUENCE [LARGE SCALE GENOMIC DNA]</scope>
</reference>
<accession>A0AAV2Q9L1</accession>
<gene>
    <name evidence="1" type="ORF">MNOR_LOCUS8623</name>
</gene>
<organism evidence="1 2">
    <name type="scientific">Meganyctiphanes norvegica</name>
    <name type="common">Northern krill</name>
    <name type="synonym">Thysanopoda norvegica</name>
    <dbReference type="NCBI Taxonomy" id="48144"/>
    <lineage>
        <taxon>Eukaryota</taxon>
        <taxon>Metazoa</taxon>
        <taxon>Ecdysozoa</taxon>
        <taxon>Arthropoda</taxon>
        <taxon>Crustacea</taxon>
        <taxon>Multicrustacea</taxon>
        <taxon>Malacostraca</taxon>
        <taxon>Eumalacostraca</taxon>
        <taxon>Eucarida</taxon>
        <taxon>Euphausiacea</taxon>
        <taxon>Euphausiidae</taxon>
        <taxon>Meganyctiphanes</taxon>
    </lineage>
</organism>
<keyword evidence="2" id="KW-1185">Reference proteome</keyword>
<comment type="caution">
    <text evidence="1">The sequence shown here is derived from an EMBL/GenBank/DDBJ whole genome shotgun (WGS) entry which is preliminary data.</text>
</comment>
<dbReference type="Proteomes" id="UP001497623">
    <property type="component" value="Unassembled WGS sequence"/>
</dbReference>
<protein>
    <submittedName>
        <fullName evidence="1">Uncharacterized protein</fullName>
    </submittedName>
</protein>
<dbReference type="AlphaFoldDB" id="A0AAV2Q9L1"/>
<name>A0AAV2Q9L1_MEGNR</name>
<sequence>MKGDFLDKGELVFWRAPIKFSKITTLSAMPRLVFDTGVAGSLFDTALTARPSCTGVAGWDKVPVGTELLEANCSMECGINESVGEDAGVLNNASRLSSSSDLSRSAVMSSSSSSESYPPLPPECIYFKQLIL</sequence>
<dbReference type="EMBL" id="CAXKWB010004028">
    <property type="protein sequence ID" value="CAL4071697.1"/>
    <property type="molecule type" value="Genomic_DNA"/>
</dbReference>
<proteinExistence type="predicted"/>
<evidence type="ECO:0000313" key="1">
    <source>
        <dbReference type="EMBL" id="CAL4071697.1"/>
    </source>
</evidence>